<name>A0A192A196_9RALS</name>
<dbReference type="AlphaFoldDB" id="A0A192A196"/>
<reference evidence="4 7" key="4">
    <citation type="submission" date="2020-04" db="EMBL/GenBank/DDBJ databases">
        <title>Ralstonia insidiosa genome sequencing and assembly.</title>
        <authorList>
            <person name="Martins R.C.R."/>
            <person name="Perdigao-Neto L.V."/>
            <person name="Levin A.S.S."/>
            <person name="Costa S.F."/>
        </authorList>
    </citation>
    <scope>NUCLEOTIDE SEQUENCE [LARGE SCALE GENOMIC DNA]</scope>
    <source>
        <strain evidence="4 7">5047</strain>
    </source>
</reference>
<dbReference type="KEGG" id="rin:ACS15_3797"/>
<feature type="transmembrane region" description="Helical" evidence="1">
    <location>
        <begin position="89"/>
        <end position="111"/>
    </location>
</feature>
<evidence type="ECO:0000313" key="3">
    <source>
        <dbReference type="EMBL" id="ANJ74230.1"/>
    </source>
</evidence>
<sequence length="115" mass="12320">MRLLAVWVINALALLLVAYLLKGIHVAGFTSALIAALVLGLVNTLIRPILVILTLPVTILTLGLFIFIINALLFMFVGNVLSGFQVASFGSALLGSVLYSVISWLLSSLLLGERR</sequence>
<reference evidence="2 5" key="1">
    <citation type="submission" date="2015-09" db="EMBL/GenBank/DDBJ databases">
        <authorList>
            <person name="Xu Y."/>
            <person name="Nagy A."/>
            <person name="Liu N.T."/>
            <person name="Nou X."/>
        </authorList>
    </citation>
    <scope>NUCLEOTIDE SEQUENCE [LARGE SCALE GENOMIC DNA]</scope>
    <source>
        <strain evidence="2 5">FC1138</strain>
    </source>
</reference>
<accession>A0A192A196</accession>
<feature type="transmembrane region" description="Helical" evidence="1">
    <location>
        <begin position="53"/>
        <end position="77"/>
    </location>
</feature>
<dbReference type="Proteomes" id="UP000077927">
    <property type="component" value="Chromosome 1"/>
</dbReference>
<evidence type="ECO:0000313" key="7">
    <source>
        <dbReference type="Proteomes" id="UP000575469"/>
    </source>
</evidence>
<dbReference type="PANTHER" id="PTHR37309:SF1">
    <property type="entry name" value="SLR0284 PROTEIN"/>
    <property type="match status" value="1"/>
</dbReference>
<feature type="transmembrane region" description="Helical" evidence="1">
    <location>
        <begin position="28"/>
        <end position="46"/>
    </location>
</feature>
<gene>
    <name evidence="3" type="ORF">A9Y76_18005</name>
    <name evidence="2" type="ORF">ACS15_3797</name>
    <name evidence="4" type="ORF">HGR00_23575</name>
</gene>
<reference evidence="3" key="2">
    <citation type="submission" date="2016-06" db="EMBL/GenBank/DDBJ databases">
        <authorList>
            <person name="Kjaerup R.B."/>
            <person name="Dalgaard T.S."/>
            <person name="Juul-Madsen H.R."/>
        </authorList>
    </citation>
    <scope>NUCLEOTIDE SEQUENCE [LARGE SCALE GENOMIC DNA]</scope>
    <source>
        <strain evidence="3">ATCC 49129</strain>
    </source>
</reference>
<reference evidence="6" key="3">
    <citation type="submission" date="2016-06" db="EMBL/GenBank/DDBJ databases">
        <authorList>
            <person name="Xu Y."/>
            <person name="Nagy A."/>
            <person name="Yan X."/>
            <person name="Kim S.W."/>
            <person name="Haley B."/>
            <person name="Liu N.T."/>
            <person name="Nou X."/>
        </authorList>
    </citation>
    <scope>NUCLEOTIDE SEQUENCE [LARGE SCALE GENOMIC DNA]</scope>
    <source>
        <strain evidence="6">ATCC 49129</strain>
    </source>
</reference>
<dbReference type="RefSeq" id="WP_021196989.1">
    <property type="nucleotide sequence ID" value="NZ_CP012605.1"/>
</dbReference>
<keyword evidence="1" id="KW-0812">Transmembrane</keyword>
<evidence type="ECO:0000313" key="2">
    <source>
        <dbReference type="EMBL" id="ANH72451.1"/>
    </source>
</evidence>
<protein>
    <submittedName>
        <fullName evidence="4">Phage holin family protein</fullName>
    </submittedName>
</protein>
<dbReference type="GeneID" id="61527922"/>
<evidence type="ECO:0000313" key="4">
    <source>
        <dbReference type="EMBL" id="NMV40898.1"/>
    </source>
</evidence>
<dbReference type="Proteomes" id="UP000575469">
    <property type="component" value="Unassembled WGS sequence"/>
</dbReference>
<evidence type="ECO:0000256" key="1">
    <source>
        <dbReference type="SAM" id="Phobius"/>
    </source>
</evidence>
<dbReference type="PATRIC" id="fig|190721.6.peg.3749"/>
<organism evidence="3 6">
    <name type="scientific">Ralstonia insidiosa</name>
    <dbReference type="NCBI Taxonomy" id="190721"/>
    <lineage>
        <taxon>Bacteria</taxon>
        <taxon>Pseudomonadati</taxon>
        <taxon>Pseudomonadota</taxon>
        <taxon>Betaproteobacteria</taxon>
        <taxon>Burkholderiales</taxon>
        <taxon>Burkholderiaceae</taxon>
        <taxon>Ralstonia</taxon>
    </lineage>
</organism>
<dbReference type="PANTHER" id="PTHR37309">
    <property type="entry name" value="SLR0284 PROTEIN"/>
    <property type="match status" value="1"/>
</dbReference>
<evidence type="ECO:0000313" key="5">
    <source>
        <dbReference type="Proteomes" id="UP000077927"/>
    </source>
</evidence>
<keyword evidence="6" id="KW-1185">Reference proteome</keyword>
<dbReference type="EMBL" id="CP012605">
    <property type="protein sequence ID" value="ANH72451.1"/>
    <property type="molecule type" value="Genomic_DNA"/>
</dbReference>
<dbReference type="STRING" id="190721.ACS15_3797"/>
<dbReference type="InterPro" id="IPR007165">
    <property type="entry name" value="Phage_holin_4_2"/>
</dbReference>
<dbReference type="EMBL" id="CP016022">
    <property type="protein sequence ID" value="ANJ74230.1"/>
    <property type="molecule type" value="Genomic_DNA"/>
</dbReference>
<evidence type="ECO:0000313" key="6">
    <source>
        <dbReference type="Proteomes" id="UP000078572"/>
    </source>
</evidence>
<dbReference type="EMBL" id="JABBZM010000026">
    <property type="protein sequence ID" value="NMV40898.1"/>
    <property type="molecule type" value="Genomic_DNA"/>
</dbReference>
<keyword evidence="1" id="KW-1133">Transmembrane helix</keyword>
<dbReference type="Pfam" id="PF04020">
    <property type="entry name" value="Phage_holin_4_2"/>
    <property type="match status" value="1"/>
</dbReference>
<proteinExistence type="predicted"/>
<dbReference type="Proteomes" id="UP000078572">
    <property type="component" value="Chromosome 1"/>
</dbReference>
<keyword evidence="1" id="KW-0472">Membrane</keyword>